<name>A0A3B0VQK8_9ZZZZ</name>
<evidence type="ECO:0000313" key="2">
    <source>
        <dbReference type="EMBL" id="VAW45201.1"/>
    </source>
</evidence>
<evidence type="ECO:0000256" key="1">
    <source>
        <dbReference type="SAM" id="Phobius"/>
    </source>
</evidence>
<keyword evidence="1" id="KW-0472">Membrane</keyword>
<protein>
    <submittedName>
        <fullName evidence="2">Inner membrane protein YbaN</fullName>
    </submittedName>
</protein>
<sequence length="126" mass="14436">MRQKIKRWFLFVAGGVFFSLGLIGVLLPLLPTTPFMILAAACFASSSPRFHQALLNNRWFGADLRRWESTHTMKRATKKRATFLIILTFSFSIVLLWESIVLQGMLFGIATLLLFFLWRIPEKSVG</sequence>
<proteinExistence type="predicted"/>
<accession>A0A3B0VQK8</accession>
<dbReference type="GO" id="GO:0005886">
    <property type="term" value="C:plasma membrane"/>
    <property type="evidence" value="ECO:0007669"/>
    <property type="project" value="TreeGrafter"/>
</dbReference>
<gene>
    <name evidence="2" type="ORF">MNBD_GAMMA04-1045</name>
</gene>
<dbReference type="PIRSF" id="PIRSF016789">
    <property type="entry name" value="DUF454"/>
    <property type="match status" value="1"/>
</dbReference>
<feature type="transmembrane region" description="Helical" evidence="1">
    <location>
        <begin position="7"/>
        <end position="27"/>
    </location>
</feature>
<feature type="transmembrane region" description="Helical" evidence="1">
    <location>
        <begin position="81"/>
        <end position="97"/>
    </location>
</feature>
<dbReference type="EMBL" id="UOFB01000076">
    <property type="protein sequence ID" value="VAW45201.1"/>
    <property type="molecule type" value="Genomic_DNA"/>
</dbReference>
<dbReference type="AlphaFoldDB" id="A0A3B0VQK8"/>
<dbReference type="PANTHER" id="PTHR35813:SF1">
    <property type="entry name" value="INNER MEMBRANE PROTEIN YBAN"/>
    <property type="match status" value="1"/>
</dbReference>
<feature type="transmembrane region" description="Helical" evidence="1">
    <location>
        <begin position="103"/>
        <end position="120"/>
    </location>
</feature>
<dbReference type="PANTHER" id="PTHR35813">
    <property type="entry name" value="INNER MEMBRANE PROTEIN YBAN"/>
    <property type="match status" value="1"/>
</dbReference>
<reference evidence="2" key="1">
    <citation type="submission" date="2018-06" db="EMBL/GenBank/DDBJ databases">
        <authorList>
            <person name="Zhirakovskaya E."/>
        </authorList>
    </citation>
    <scope>NUCLEOTIDE SEQUENCE</scope>
</reference>
<organism evidence="2">
    <name type="scientific">hydrothermal vent metagenome</name>
    <dbReference type="NCBI Taxonomy" id="652676"/>
    <lineage>
        <taxon>unclassified sequences</taxon>
        <taxon>metagenomes</taxon>
        <taxon>ecological metagenomes</taxon>
    </lineage>
</organism>
<keyword evidence="1" id="KW-0812">Transmembrane</keyword>
<dbReference type="InterPro" id="IPR007401">
    <property type="entry name" value="DUF454"/>
</dbReference>
<keyword evidence="1" id="KW-1133">Transmembrane helix</keyword>
<dbReference type="Pfam" id="PF04304">
    <property type="entry name" value="DUF454"/>
    <property type="match status" value="1"/>
</dbReference>
<feature type="transmembrane region" description="Helical" evidence="1">
    <location>
        <begin position="33"/>
        <end position="50"/>
    </location>
</feature>